<name>A0A8S0TKM8_OLEEU</name>
<dbReference type="Proteomes" id="UP000594638">
    <property type="component" value="Unassembled WGS sequence"/>
</dbReference>
<gene>
    <name evidence="1" type="ORF">OLEA9_A011899</name>
</gene>
<dbReference type="OrthoDB" id="1939479at2759"/>
<feature type="non-terminal residue" evidence="1">
    <location>
        <position position="1"/>
    </location>
</feature>
<accession>A0A8S0TKM8</accession>
<dbReference type="EMBL" id="CACTIH010006109">
    <property type="protein sequence ID" value="CAA3004170.1"/>
    <property type="molecule type" value="Genomic_DNA"/>
</dbReference>
<dbReference type="AlphaFoldDB" id="A0A8S0TKM8"/>
<keyword evidence="2" id="KW-1185">Reference proteome</keyword>
<comment type="caution">
    <text evidence="1">The sequence shown here is derived from an EMBL/GenBank/DDBJ whole genome shotgun (WGS) entry which is preliminary data.</text>
</comment>
<protein>
    <submittedName>
        <fullName evidence="1">Uncharacterized protein</fullName>
    </submittedName>
</protein>
<reference evidence="1 2" key="1">
    <citation type="submission" date="2019-12" db="EMBL/GenBank/DDBJ databases">
        <authorList>
            <person name="Alioto T."/>
            <person name="Alioto T."/>
            <person name="Gomez Garrido J."/>
        </authorList>
    </citation>
    <scope>NUCLEOTIDE SEQUENCE [LARGE SCALE GENOMIC DNA]</scope>
</reference>
<organism evidence="1 2">
    <name type="scientific">Olea europaea subsp. europaea</name>
    <dbReference type="NCBI Taxonomy" id="158383"/>
    <lineage>
        <taxon>Eukaryota</taxon>
        <taxon>Viridiplantae</taxon>
        <taxon>Streptophyta</taxon>
        <taxon>Embryophyta</taxon>
        <taxon>Tracheophyta</taxon>
        <taxon>Spermatophyta</taxon>
        <taxon>Magnoliopsida</taxon>
        <taxon>eudicotyledons</taxon>
        <taxon>Gunneridae</taxon>
        <taxon>Pentapetalae</taxon>
        <taxon>asterids</taxon>
        <taxon>lamiids</taxon>
        <taxon>Lamiales</taxon>
        <taxon>Oleaceae</taxon>
        <taxon>Oleeae</taxon>
        <taxon>Olea</taxon>
    </lineage>
</organism>
<evidence type="ECO:0000313" key="1">
    <source>
        <dbReference type="EMBL" id="CAA3004170.1"/>
    </source>
</evidence>
<sequence length="123" mass="14641">FQKDPNVIMTNKYIVDVATDRRLEFNHPWSEVDYVFLLILPINHAQWMFYRLDIKNHKMYVYNSNYKTYCEKMVFVGVDPFVRVIPHLLFALGIWNRTSVDPGKDPIVMRVLLVDDTPYQQNG</sequence>
<feature type="non-terminal residue" evidence="1">
    <location>
        <position position="123"/>
    </location>
</feature>
<proteinExistence type="predicted"/>
<evidence type="ECO:0000313" key="2">
    <source>
        <dbReference type="Proteomes" id="UP000594638"/>
    </source>
</evidence>